<dbReference type="EMBL" id="JACGWN010000014">
    <property type="protein sequence ID" value="KAL0405832.1"/>
    <property type="molecule type" value="Genomic_DNA"/>
</dbReference>
<sequence>MGLLIFESSKATVSSALSCTRVLAGRWSSGECSFRRSGNMYWVVGSAGTAGESIVGGV</sequence>
<organism evidence="1">
    <name type="scientific">Sesamum latifolium</name>
    <dbReference type="NCBI Taxonomy" id="2727402"/>
    <lineage>
        <taxon>Eukaryota</taxon>
        <taxon>Viridiplantae</taxon>
        <taxon>Streptophyta</taxon>
        <taxon>Embryophyta</taxon>
        <taxon>Tracheophyta</taxon>
        <taxon>Spermatophyta</taxon>
        <taxon>Magnoliopsida</taxon>
        <taxon>eudicotyledons</taxon>
        <taxon>Gunneridae</taxon>
        <taxon>Pentapetalae</taxon>
        <taxon>asterids</taxon>
        <taxon>lamiids</taxon>
        <taxon>Lamiales</taxon>
        <taxon>Pedaliaceae</taxon>
        <taxon>Sesamum</taxon>
    </lineage>
</organism>
<evidence type="ECO:0000313" key="1">
    <source>
        <dbReference type="EMBL" id="KAL0405832.1"/>
    </source>
</evidence>
<name>A0AAW2TND4_9LAMI</name>
<proteinExistence type="predicted"/>
<comment type="caution">
    <text evidence="1">The sequence shown here is derived from an EMBL/GenBank/DDBJ whole genome shotgun (WGS) entry which is preliminary data.</text>
</comment>
<accession>A0AAW2TND4</accession>
<gene>
    <name evidence="1" type="ORF">Slati_3897100</name>
</gene>
<protein>
    <submittedName>
        <fullName evidence="1">Uncharacterized protein</fullName>
    </submittedName>
</protein>
<reference evidence="1" key="2">
    <citation type="journal article" date="2024" name="Plant">
        <title>Genomic evolution and insights into agronomic trait innovations of Sesamum species.</title>
        <authorList>
            <person name="Miao H."/>
            <person name="Wang L."/>
            <person name="Qu L."/>
            <person name="Liu H."/>
            <person name="Sun Y."/>
            <person name="Le M."/>
            <person name="Wang Q."/>
            <person name="Wei S."/>
            <person name="Zheng Y."/>
            <person name="Lin W."/>
            <person name="Duan Y."/>
            <person name="Cao H."/>
            <person name="Xiong S."/>
            <person name="Wang X."/>
            <person name="Wei L."/>
            <person name="Li C."/>
            <person name="Ma Q."/>
            <person name="Ju M."/>
            <person name="Zhao R."/>
            <person name="Li G."/>
            <person name="Mu C."/>
            <person name="Tian Q."/>
            <person name="Mei H."/>
            <person name="Zhang T."/>
            <person name="Gao T."/>
            <person name="Zhang H."/>
        </authorList>
    </citation>
    <scope>NUCLEOTIDE SEQUENCE</scope>
    <source>
        <strain evidence="1">KEN1</strain>
    </source>
</reference>
<reference evidence="1" key="1">
    <citation type="submission" date="2020-06" db="EMBL/GenBank/DDBJ databases">
        <authorList>
            <person name="Li T."/>
            <person name="Hu X."/>
            <person name="Zhang T."/>
            <person name="Song X."/>
            <person name="Zhang H."/>
            <person name="Dai N."/>
            <person name="Sheng W."/>
            <person name="Hou X."/>
            <person name="Wei L."/>
        </authorList>
    </citation>
    <scope>NUCLEOTIDE SEQUENCE</scope>
    <source>
        <strain evidence="1">KEN1</strain>
        <tissue evidence="1">Leaf</tissue>
    </source>
</reference>
<dbReference type="AlphaFoldDB" id="A0AAW2TND4"/>